<organism evidence="8 9">
    <name type="scientific">Crateriforma conspicua</name>
    <dbReference type="NCBI Taxonomy" id="2527996"/>
    <lineage>
        <taxon>Bacteria</taxon>
        <taxon>Pseudomonadati</taxon>
        <taxon>Planctomycetota</taxon>
        <taxon>Planctomycetia</taxon>
        <taxon>Planctomycetales</taxon>
        <taxon>Planctomycetaceae</taxon>
        <taxon>Crateriforma</taxon>
    </lineage>
</organism>
<evidence type="ECO:0000313" key="8">
    <source>
        <dbReference type="EMBL" id="TWT70769.1"/>
    </source>
</evidence>
<dbReference type="Gene3D" id="3.30.200.20">
    <property type="entry name" value="Phosphorylase Kinase, domain 1"/>
    <property type="match status" value="1"/>
</dbReference>
<dbReference type="Gene3D" id="1.10.510.10">
    <property type="entry name" value="Transferase(Phosphotransferase) domain 1"/>
    <property type="match status" value="1"/>
</dbReference>
<keyword evidence="5" id="KW-0175">Coiled coil</keyword>
<reference evidence="8 9" key="1">
    <citation type="submission" date="2019-02" db="EMBL/GenBank/DDBJ databases">
        <title>Deep-cultivation of Planctomycetes and their phenomic and genomic characterization uncovers novel biology.</title>
        <authorList>
            <person name="Wiegand S."/>
            <person name="Jogler M."/>
            <person name="Boedeker C."/>
            <person name="Pinto D."/>
            <person name="Vollmers J."/>
            <person name="Rivas-Marin E."/>
            <person name="Kohn T."/>
            <person name="Peeters S.H."/>
            <person name="Heuer A."/>
            <person name="Rast P."/>
            <person name="Oberbeckmann S."/>
            <person name="Bunk B."/>
            <person name="Jeske O."/>
            <person name="Meyerdierks A."/>
            <person name="Storesund J.E."/>
            <person name="Kallscheuer N."/>
            <person name="Luecker S."/>
            <person name="Lage O.M."/>
            <person name="Pohl T."/>
            <person name="Merkel B.J."/>
            <person name="Hornburger P."/>
            <person name="Mueller R.-W."/>
            <person name="Bruemmer F."/>
            <person name="Labrenz M."/>
            <person name="Spormann A.M."/>
            <person name="Op Den Camp H."/>
            <person name="Overmann J."/>
            <person name="Amann R."/>
            <person name="Jetten M.S.M."/>
            <person name="Mascher T."/>
            <person name="Medema M.H."/>
            <person name="Devos D.P."/>
            <person name="Kaster A.-K."/>
            <person name="Ovreas L."/>
            <person name="Rohde M."/>
            <person name="Galperin M.Y."/>
            <person name="Jogler C."/>
        </authorList>
    </citation>
    <scope>NUCLEOTIDE SEQUENCE [LARGE SCALE GENOMIC DNA]</scope>
    <source>
        <strain evidence="8 9">Pan14r</strain>
    </source>
</reference>
<dbReference type="GO" id="GO:0005524">
    <property type="term" value="F:ATP binding"/>
    <property type="evidence" value="ECO:0007669"/>
    <property type="project" value="UniProtKB-KW"/>
</dbReference>
<protein>
    <submittedName>
        <fullName evidence="8">Serine/threonine-protein kinase PknD</fullName>
        <ecNumber evidence="8">2.7.11.1</ecNumber>
    </submittedName>
</protein>
<keyword evidence="9" id="KW-1185">Reference proteome</keyword>
<evidence type="ECO:0000256" key="3">
    <source>
        <dbReference type="ARBA" id="ARBA00022777"/>
    </source>
</evidence>
<dbReference type="PROSITE" id="PS50011">
    <property type="entry name" value="PROTEIN_KINASE_DOM"/>
    <property type="match status" value="1"/>
</dbReference>
<evidence type="ECO:0000256" key="5">
    <source>
        <dbReference type="SAM" id="Coils"/>
    </source>
</evidence>
<dbReference type="InterPro" id="IPR000719">
    <property type="entry name" value="Prot_kinase_dom"/>
</dbReference>
<keyword evidence="4" id="KW-0067">ATP-binding</keyword>
<dbReference type="Pfam" id="PF00069">
    <property type="entry name" value="Pkinase"/>
    <property type="match status" value="1"/>
</dbReference>
<sequence>MNVPSENDDESRQQVIDELLDVWEEAQENGTDLSVEELCRSHPDLIAEVRDKIARLAEIDGRIGQGMPMSDWSDATLPVRTTIEELEFLQRGGLGAVYVGEDMTAHRRVAVKFLHKHLVADEVCRERFLLEAEVTARLEHPGVIPLYGVGRTTDGDPFYAMRFIDGQSMDDLIASLHSRDDESKTNPLETDRRYRLLLNHFVSVCKTVAYAHNRGIVHRDIKPANVMLGKYGETIVVDWGLAIPVVRDEPFRQSGENTLMPVQSGDSSTSGLGAGTPVYMSPEQASKLAPTPASDIYSLGATLYKILCGTTPVDGESVVEIKEKVIDGRIRPVKDVRGAVPAALAAIAHKAMSLQPADRYPTALKMAEDVEAFLADDPVSAHRETWFGRLFRLARRHRVATQIALIALVLFGVFSAFAFLTLGAYATRETFARKDAEAAERLADEARNNAEQSRNNAEQSRRASLGASAQFLAQSIGNQIDLRWRILESEASSGVLRDLVVELNRKIETASPDSERGAGAVVLQDLAPEQPELQNWLQDRFIEHQNAVKTESWYVQSVQGIQIARVKREPSIGRSYRHRDYFHGLGYDLTPEEARNVGPLAGRIVHMCAAYKSTNSHTLKVAFAVPIYDGPAEQTDRRRIGVIGMAVELGDFAMRDNTWLVDTRVDQYQKRRGLLLQHPELGLQNEDDPPRYMEDAWVQQALRGRRIRMRDLDRGNSHDQEVMVTEVADPIDGRPRVVATEPVIIHGRPDDVADTGWIVVVSDQG</sequence>
<dbReference type="InterPro" id="IPR011009">
    <property type="entry name" value="Kinase-like_dom_sf"/>
</dbReference>
<dbReference type="PANTHER" id="PTHR43289:SF6">
    <property type="entry name" value="SERINE_THREONINE-PROTEIN KINASE NEKL-3"/>
    <property type="match status" value="1"/>
</dbReference>
<proteinExistence type="predicted"/>
<gene>
    <name evidence="8" type="primary">pknD_3</name>
    <name evidence="8" type="ORF">Pan14r_30770</name>
</gene>
<dbReference type="InterPro" id="IPR008271">
    <property type="entry name" value="Ser/Thr_kinase_AS"/>
</dbReference>
<feature type="transmembrane region" description="Helical" evidence="6">
    <location>
        <begin position="399"/>
        <end position="425"/>
    </location>
</feature>
<dbReference type="CDD" id="cd14014">
    <property type="entry name" value="STKc_PknB_like"/>
    <property type="match status" value="1"/>
</dbReference>
<dbReference type="RefSeq" id="WP_146439472.1">
    <property type="nucleotide sequence ID" value="NZ_SJPL01000001.1"/>
</dbReference>
<accession>A0A5C5Y739</accession>
<feature type="domain" description="Protein kinase" evidence="7">
    <location>
        <begin position="83"/>
        <end position="374"/>
    </location>
</feature>
<dbReference type="Proteomes" id="UP000317238">
    <property type="component" value="Unassembled WGS sequence"/>
</dbReference>
<dbReference type="AlphaFoldDB" id="A0A5C5Y739"/>
<keyword evidence="6" id="KW-0812">Transmembrane</keyword>
<dbReference type="PROSITE" id="PS00108">
    <property type="entry name" value="PROTEIN_KINASE_ST"/>
    <property type="match status" value="1"/>
</dbReference>
<dbReference type="SMART" id="SM00220">
    <property type="entry name" value="S_TKc"/>
    <property type="match status" value="1"/>
</dbReference>
<dbReference type="SUPFAM" id="SSF56112">
    <property type="entry name" value="Protein kinase-like (PK-like)"/>
    <property type="match status" value="1"/>
</dbReference>
<dbReference type="PANTHER" id="PTHR43289">
    <property type="entry name" value="MITOGEN-ACTIVATED PROTEIN KINASE KINASE KINASE 20-RELATED"/>
    <property type="match status" value="1"/>
</dbReference>
<dbReference type="GO" id="GO:0004674">
    <property type="term" value="F:protein serine/threonine kinase activity"/>
    <property type="evidence" value="ECO:0007669"/>
    <property type="project" value="UniProtKB-EC"/>
</dbReference>
<feature type="coiled-coil region" evidence="5">
    <location>
        <begin position="429"/>
        <end position="463"/>
    </location>
</feature>
<keyword evidence="3 8" id="KW-0418">Kinase</keyword>
<keyword evidence="1 8" id="KW-0808">Transferase</keyword>
<evidence type="ECO:0000256" key="1">
    <source>
        <dbReference type="ARBA" id="ARBA00022679"/>
    </source>
</evidence>
<keyword evidence="6" id="KW-1133">Transmembrane helix</keyword>
<name>A0A5C5Y739_9PLAN</name>
<evidence type="ECO:0000256" key="2">
    <source>
        <dbReference type="ARBA" id="ARBA00022741"/>
    </source>
</evidence>
<evidence type="ECO:0000259" key="7">
    <source>
        <dbReference type="PROSITE" id="PS50011"/>
    </source>
</evidence>
<evidence type="ECO:0000313" key="9">
    <source>
        <dbReference type="Proteomes" id="UP000317238"/>
    </source>
</evidence>
<dbReference type="EMBL" id="SJPL01000001">
    <property type="protein sequence ID" value="TWT70769.1"/>
    <property type="molecule type" value="Genomic_DNA"/>
</dbReference>
<evidence type="ECO:0000256" key="6">
    <source>
        <dbReference type="SAM" id="Phobius"/>
    </source>
</evidence>
<keyword evidence="2" id="KW-0547">Nucleotide-binding</keyword>
<keyword evidence="6" id="KW-0472">Membrane</keyword>
<dbReference type="OrthoDB" id="6111975at2"/>
<comment type="caution">
    <text evidence="8">The sequence shown here is derived from an EMBL/GenBank/DDBJ whole genome shotgun (WGS) entry which is preliminary data.</text>
</comment>
<evidence type="ECO:0000256" key="4">
    <source>
        <dbReference type="ARBA" id="ARBA00022840"/>
    </source>
</evidence>
<dbReference type="EC" id="2.7.11.1" evidence="8"/>